<evidence type="ECO:0000259" key="2">
    <source>
        <dbReference type="PROSITE" id="PS50195"/>
    </source>
</evidence>
<dbReference type="Pfam" id="PF12825">
    <property type="entry name" value="DUF3818"/>
    <property type="match status" value="1"/>
</dbReference>
<gene>
    <name evidence="3" type="ORF">BS47DRAFT_1342197</name>
</gene>
<dbReference type="Gene3D" id="3.30.1520.10">
    <property type="entry name" value="Phox-like domain"/>
    <property type="match status" value="1"/>
</dbReference>
<dbReference type="Proteomes" id="UP000886523">
    <property type="component" value="Unassembled WGS sequence"/>
</dbReference>
<feature type="compositionally biased region" description="Pro residues" evidence="1">
    <location>
        <begin position="9"/>
        <end position="19"/>
    </location>
</feature>
<dbReference type="PANTHER" id="PTHR47185:SF1">
    <property type="entry name" value="PX DOMAIN-CONTAINING PROTEIN YPR097W"/>
    <property type="match status" value="1"/>
</dbReference>
<dbReference type="SUPFAM" id="SSF64268">
    <property type="entry name" value="PX domain"/>
    <property type="match status" value="1"/>
</dbReference>
<dbReference type="Pfam" id="PF00787">
    <property type="entry name" value="PX"/>
    <property type="match status" value="1"/>
</dbReference>
<keyword evidence="4" id="KW-1185">Reference proteome</keyword>
<dbReference type="PROSITE" id="PS50195">
    <property type="entry name" value="PX"/>
    <property type="match status" value="1"/>
</dbReference>
<sequence>MEGSRRRPPQPSRPPPPRPSISEGPSSASPQCDESLEEKESSSTMDTSLNETTLTPLRAHYLKKALVSLEFSHELSFLLNSSISPPLSVLSLFGPPFTPLPKDYVWDRDIPFLRFMFRQFVLSFPFLSAAPKGFFPSKLQPFMDSLLSRNLSPGIALFPEEEDAERTGRAKSLAKLEKHMCLLLGSALKLSEAEEVVRLSQKDLDRLEAAASLRLRRSKGKGHIKAFDVNIICIRTVFERGRMRTRQHEEFIIRTRHEGYEDIFVSRRYGDFRSLADELRKHHPEEEVPPPPSKDHTSLGGNGSTQARLRRFKSSPILRPNDSSDSLVSPTSPQSATTSFPSTPLQRERNRLTLRSYLRTILAIPELGSSPVLRSFLTSGPTKLAPDEILDSQRREDLDQVREQGKTQFEKEVSERVDKLRDSVKDVKGDLMGPEGLTHVFATIRATPNCTDLPPNYRAVMEWGRISFASTIFHHFIASDSGSESLSNLKRVHGLVPYFMLKGILRISNPVAMIRGLMDLFMATPFGGKSLLQRMFTSSMAEEVKALEEEIEAVKDKVDDPVLCEKIRGYIYAPREIQEVYKADAAEERVNLLIVILRSADAPVLMRSQMNRVMHAAKAHTAYIQKRGTLEDSDDDEGPEDEAGWLFEDLGVLIRLYSRLRDRQQMIELVFEGTTAELLKDIITIFYSPLAQVYKAASIADSLNDLQNFLNDLIQTVELGEELSQESASQTVELFIDLVARHEQAFYHFVHKVHSKGEGLFDSLMKWIELFLTFVREGLPGGGPISLEYILPHVGKERAEILREVDAVALYHYKLKVAYEAKVRRRFMKQKGTTTEEDMATQAMMNNVIGDMDFGSLLKGDTEDIYAEHGDDDEEDEDDDEDDEEDDEEDEDEDEEGDEEDEDGDEEEVEEEVEDEGVEDEEEGSSKNPTLNGVDPRAGYDETISDSSTVSDIPSSDDFPPSTGSPSQRPMISENHLHRSPSLSSPQVPTVPTSASRRNIPQQPYPLNPSLTAKTFSPPQAPLASKPTRPEESIGPAPGSGALKTKRKKEKMDIQPPELKAIPQLLPVFVELARAHFQVRPIS</sequence>
<comment type="caution">
    <text evidence="3">The sequence shown here is derived from an EMBL/GenBank/DDBJ whole genome shotgun (WGS) entry which is preliminary data.</text>
</comment>
<dbReference type="PANTHER" id="PTHR47185">
    <property type="entry name" value="PX DOMAIN-CONTAINING PROTEIN YPR097W"/>
    <property type="match status" value="1"/>
</dbReference>
<feature type="region of interest" description="Disordered" evidence="1">
    <location>
        <begin position="867"/>
        <end position="1056"/>
    </location>
</feature>
<dbReference type="OrthoDB" id="2117459at2759"/>
<name>A0A9P6DXV6_9AGAM</name>
<feature type="compositionally biased region" description="Low complexity" evidence="1">
    <location>
        <begin position="941"/>
        <end position="962"/>
    </location>
</feature>
<evidence type="ECO:0000313" key="3">
    <source>
        <dbReference type="EMBL" id="KAF9515274.1"/>
    </source>
</evidence>
<dbReference type="AlphaFoldDB" id="A0A9P6DXV6"/>
<protein>
    <recommendedName>
        <fullName evidence="2">PX domain-containing protein</fullName>
    </recommendedName>
</protein>
<dbReference type="CDD" id="cd06869">
    <property type="entry name" value="PX_UP2_fungi"/>
    <property type="match status" value="1"/>
</dbReference>
<evidence type="ECO:0000256" key="1">
    <source>
        <dbReference type="SAM" id="MobiDB-lite"/>
    </source>
</evidence>
<dbReference type="InterPro" id="IPR001683">
    <property type="entry name" value="PX_dom"/>
</dbReference>
<dbReference type="InterPro" id="IPR024555">
    <property type="entry name" value="PX-associated"/>
</dbReference>
<dbReference type="SMART" id="SM00312">
    <property type="entry name" value="PX"/>
    <property type="match status" value="1"/>
</dbReference>
<dbReference type="InterPro" id="IPR036871">
    <property type="entry name" value="PX_dom_sf"/>
</dbReference>
<accession>A0A9P6DXV6</accession>
<feature type="compositionally biased region" description="Polar residues" evidence="1">
    <location>
        <begin position="1009"/>
        <end position="1018"/>
    </location>
</feature>
<feature type="compositionally biased region" description="Polar residues" evidence="1">
    <location>
        <begin position="981"/>
        <end position="1002"/>
    </location>
</feature>
<proteinExistence type="predicted"/>
<dbReference type="Pfam" id="PF12828">
    <property type="entry name" value="PXB"/>
    <property type="match status" value="1"/>
</dbReference>
<feature type="domain" description="PX" evidence="2">
    <location>
        <begin position="229"/>
        <end position="384"/>
    </location>
</feature>
<feature type="compositionally biased region" description="Polar residues" evidence="1">
    <location>
        <begin position="321"/>
        <end position="345"/>
    </location>
</feature>
<reference evidence="3" key="1">
    <citation type="journal article" date="2020" name="Nat. Commun.">
        <title>Large-scale genome sequencing of mycorrhizal fungi provides insights into the early evolution of symbiotic traits.</title>
        <authorList>
            <person name="Miyauchi S."/>
            <person name="Kiss E."/>
            <person name="Kuo A."/>
            <person name="Drula E."/>
            <person name="Kohler A."/>
            <person name="Sanchez-Garcia M."/>
            <person name="Morin E."/>
            <person name="Andreopoulos B."/>
            <person name="Barry K.W."/>
            <person name="Bonito G."/>
            <person name="Buee M."/>
            <person name="Carver A."/>
            <person name="Chen C."/>
            <person name="Cichocki N."/>
            <person name="Clum A."/>
            <person name="Culley D."/>
            <person name="Crous P.W."/>
            <person name="Fauchery L."/>
            <person name="Girlanda M."/>
            <person name="Hayes R.D."/>
            <person name="Keri Z."/>
            <person name="LaButti K."/>
            <person name="Lipzen A."/>
            <person name="Lombard V."/>
            <person name="Magnuson J."/>
            <person name="Maillard F."/>
            <person name="Murat C."/>
            <person name="Nolan M."/>
            <person name="Ohm R.A."/>
            <person name="Pangilinan J."/>
            <person name="Pereira M.F."/>
            <person name="Perotto S."/>
            <person name="Peter M."/>
            <person name="Pfister S."/>
            <person name="Riley R."/>
            <person name="Sitrit Y."/>
            <person name="Stielow J.B."/>
            <person name="Szollosi G."/>
            <person name="Zifcakova L."/>
            <person name="Stursova M."/>
            <person name="Spatafora J.W."/>
            <person name="Tedersoo L."/>
            <person name="Vaario L.M."/>
            <person name="Yamada A."/>
            <person name="Yan M."/>
            <person name="Wang P."/>
            <person name="Xu J."/>
            <person name="Bruns T."/>
            <person name="Baldrian P."/>
            <person name="Vilgalys R."/>
            <person name="Dunand C."/>
            <person name="Henrissat B."/>
            <person name="Grigoriev I.V."/>
            <person name="Hibbett D."/>
            <person name="Nagy L.G."/>
            <person name="Martin F.M."/>
        </authorList>
    </citation>
    <scope>NUCLEOTIDE SEQUENCE</scope>
    <source>
        <strain evidence="3">UP504</strain>
    </source>
</reference>
<dbReference type="InterPro" id="IPR047168">
    <property type="entry name" value="LEC1-like"/>
</dbReference>
<dbReference type="InterPro" id="IPR024554">
    <property type="entry name" value="LEC1-like_C"/>
</dbReference>
<dbReference type="EMBL" id="MU128952">
    <property type="protein sequence ID" value="KAF9515274.1"/>
    <property type="molecule type" value="Genomic_DNA"/>
</dbReference>
<feature type="region of interest" description="Disordered" evidence="1">
    <location>
        <begin position="281"/>
        <end position="348"/>
    </location>
</feature>
<dbReference type="GO" id="GO:0035091">
    <property type="term" value="F:phosphatidylinositol binding"/>
    <property type="evidence" value="ECO:0007669"/>
    <property type="project" value="InterPro"/>
</dbReference>
<feature type="compositionally biased region" description="Acidic residues" evidence="1">
    <location>
        <begin position="870"/>
        <end position="923"/>
    </location>
</feature>
<organism evidence="3 4">
    <name type="scientific">Hydnum rufescens UP504</name>
    <dbReference type="NCBI Taxonomy" id="1448309"/>
    <lineage>
        <taxon>Eukaryota</taxon>
        <taxon>Fungi</taxon>
        <taxon>Dikarya</taxon>
        <taxon>Basidiomycota</taxon>
        <taxon>Agaricomycotina</taxon>
        <taxon>Agaricomycetes</taxon>
        <taxon>Cantharellales</taxon>
        <taxon>Hydnaceae</taxon>
        <taxon>Hydnum</taxon>
    </lineage>
</organism>
<feature type="region of interest" description="Disordered" evidence="1">
    <location>
        <begin position="1"/>
        <end position="50"/>
    </location>
</feature>
<evidence type="ECO:0000313" key="4">
    <source>
        <dbReference type="Proteomes" id="UP000886523"/>
    </source>
</evidence>